<dbReference type="InterPro" id="IPR034096">
    <property type="entry name" value="AAMDC"/>
</dbReference>
<accession>A0A316FQD5</accession>
<dbReference type="Gene3D" id="3.40.1230.10">
    <property type="entry name" value="MTH938-like"/>
    <property type="match status" value="1"/>
</dbReference>
<dbReference type="InterPro" id="IPR007523">
    <property type="entry name" value="NDUFAF3/AAMDC"/>
</dbReference>
<dbReference type="OrthoDB" id="1493668at2"/>
<keyword evidence="2" id="KW-0963">Cytoplasm</keyword>
<evidence type="ECO:0000256" key="1">
    <source>
        <dbReference type="ARBA" id="ARBA00004496"/>
    </source>
</evidence>
<dbReference type="PANTHER" id="PTHR15811:SF5">
    <property type="entry name" value="MTH938 DOMAIN-CONTAINING PROTEIN"/>
    <property type="match status" value="1"/>
</dbReference>
<reference evidence="3 4" key="1">
    <citation type="submission" date="2018-05" db="EMBL/GenBank/DDBJ databases">
        <title>Genomic Encyclopedia of Archaeal and Bacterial Type Strains, Phase II (KMG-II): from individual species to whole genera.</title>
        <authorList>
            <person name="Goeker M."/>
        </authorList>
    </citation>
    <scope>NUCLEOTIDE SEQUENCE [LARGE SCALE GENOMIC DNA]</scope>
    <source>
        <strain evidence="3 4">DSM 45184</strain>
    </source>
</reference>
<dbReference type="Pfam" id="PF04430">
    <property type="entry name" value="DUF498"/>
    <property type="match status" value="1"/>
</dbReference>
<evidence type="ECO:0000313" key="4">
    <source>
        <dbReference type="Proteomes" id="UP000245697"/>
    </source>
</evidence>
<proteinExistence type="predicted"/>
<evidence type="ECO:0008006" key="5">
    <source>
        <dbReference type="Google" id="ProtNLM"/>
    </source>
</evidence>
<protein>
    <recommendedName>
        <fullName evidence="5">Mth938-like domain-containing protein</fullName>
    </recommendedName>
</protein>
<gene>
    <name evidence="3" type="ORF">BC793_11714</name>
</gene>
<keyword evidence="4" id="KW-1185">Reference proteome</keyword>
<dbReference type="PANTHER" id="PTHR15811">
    <property type="entry name" value="MTH938 DOMAIN-CONTAINING PROTEIN"/>
    <property type="match status" value="1"/>
</dbReference>
<dbReference type="EMBL" id="QGGR01000017">
    <property type="protein sequence ID" value="PWK41148.1"/>
    <property type="molecule type" value="Genomic_DNA"/>
</dbReference>
<dbReference type="AlphaFoldDB" id="A0A316FQD5"/>
<organism evidence="3 4">
    <name type="scientific">Actinoplanes xinjiangensis</name>
    <dbReference type="NCBI Taxonomy" id="512350"/>
    <lineage>
        <taxon>Bacteria</taxon>
        <taxon>Bacillati</taxon>
        <taxon>Actinomycetota</taxon>
        <taxon>Actinomycetes</taxon>
        <taxon>Micromonosporales</taxon>
        <taxon>Micromonosporaceae</taxon>
        <taxon>Actinoplanes</taxon>
    </lineage>
</organism>
<comment type="caution">
    <text evidence="3">The sequence shown here is derived from an EMBL/GenBank/DDBJ whole genome shotgun (WGS) entry which is preliminary data.</text>
</comment>
<dbReference type="RefSeq" id="WP_109599159.1">
    <property type="nucleotide sequence ID" value="NZ_BONA01000068.1"/>
</dbReference>
<dbReference type="InterPro" id="IPR036748">
    <property type="entry name" value="MTH938-like_sf"/>
</dbReference>
<dbReference type="SUPFAM" id="SSF64076">
    <property type="entry name" value="MTH938-like"/>
    <property type="match status" value="1"/>
</dbReference>
<dbReference type="CDD" id="cd05126">
    <property type="entry name" value="Mth938"/>
    <property type="match status" value="1"/>
</dbReference>
<evidence type="ECO:0000313" key="3">
    <source>
        <dbReference type="EMBL" id="PWK41148.1"/>
    </source>
</evidence>
<dbReference type="GO" id="GO:0005737">
    <property type="term" value="C:cytoplasm"/>
    <property type="evidence" value="ECO:0007669"/>
    <property type="project" value="UniProtKB-SubCell"/>
</dbReference>
<name>A0A316FQD5_9ACTN</name>
<sequence length="121" mass="13234">MAGSPRITSVVWGTMEIEGLEPGKDFKLWPGGGRPWDWRETGTQHSPGVQPADVEELLDNGATVIVLSRGMEERLEIDPATLAFLRDRDVTVHEAETTEAVRLYNELAGTEAVGGLFHSTC</sequence>
<comment type="subcellular location">
    <subcellularLocation>
        <location evidence="1">Cytoplasm</location>
    </subcellularLocation>
</comment>
<dbReference type="FunFam" id="3.40.1230.10:FF:000001">
    <property type="entry name" value="Adipogenesis-associated, Mth938 domain-containing"/>
    <property type="match status" value="1"/>
</dbReference>
<evidence type="ECO:0000256" key="2">
    <source>
        <dbReference type="ARBA" id="ARBA00022490"/>
    </source>
</evidence>
<dbReference type="Proteomes" id="UP000245697">
    <property type="component" value="Unassembled WGS sequence"/>
</dbReference>